<dbReference type="SUPFAM" id="SSF46894">
    <property type="entry name" value="C-terminal effector domain of the bipartite response regulators"/>
    <property type="match status" value="1"/>
</dbReference>
<sequence length="212" mass="23074">MAPVRVLLADDHPVIIEGLRAALVRHDVEVVGQVECAQEVVSTYLEAKPDVLVLDVRFGPGPTGLDVARSLRERAPAARIVFYSQFDQDEVIREAYRLGAAAFITKNTLPAELAAAIHAAANGKTYFLPAIAERLALLGLRGEESPRARLEARELDIFVQLATGATNNEIAERMGLSTKTISTIAQAVKEKLGVHRPAEITRLAMRYGLIEP</sequence>
<dbReference type="PROSITE" id="PS50110">
    <property type="entry name" value="RESPONSE_REGULATORY"/>
    <property type="match status" value="1"/>
</dbReference>
<dbReference type="PROSITE" id="PS50043">
    <property type="entry name" value="HTH_LUXR_2"/>
    <property type="match status" value="1"/>
</dbReference>
<dbReference type="InterPro" id="IPR000792">
    <property type="entry name" value="Tscrpt_reg_LuxR_C"/>
</dbReference>
<protein>
    <submittedName>
        <fullName evidence="6">DNA-binding response regulator</fullName>
    </submittedName>
</protein>
<dbReference type="CDD" id="cd06170">
    <property type="entry name" value="LuxR_C_like"/>
    <property type="match status" value="1"/>
</dbReference>
<evidence type="ECO:0000259" key="4">
    <source>
        <dbReference type="PROSITE" id="PS50043"/>
    </source>
</evidence>
<dbReference type="Pfam" id="PF00072">
    <property type="entry name" value="Response_reg"/>
    <property type="match status" value="1"/>
</dbReference>
<dbReference type="SUPFAM" id="SSF52172">
    <property type="entry name" value="CheY-like"/>
    <property type="match status" value="1"/>
</dbReference>
<evidence type="ECO:0000313" key="7">
    <source>
        <dbReference type="Proteomes" id="UP001041814"/>
    </source>
</evidence>
<feature type="domain" description="HTH luxR-type" evidence="4">
    <location>
        <begin position="143"/>
        <end position="208"/>
    </location>
</feature>
<keyword evidence="7" id="KW-1185">Reference proteome</keyword>
<dbReference type="PROSITE" id="PS00622">
    <property type="entry name" value="HTH_LUXR_1"/>
    <property type="match status" value="1"/>
</dbReference>
<name>A0ABS1DRC8_RUBGE</name>
<evidence type="ECO:0000313" key="6">
    <source>
        <dbReference type="EMBL" id="MBK1712150.1"/>
    </source>
</evidence>
<dbReference type="Pfam" id="PF00196">
    <property type="entry name" value="GerE"/>
    <property type="match status" value="1"/>
</dbReference>
<dbReference type="InterPro" id="IPR016032">
    <property type="entry name" value="Sig_transdc_resp-reg_C-effctor"/>
</dbReference>
<dbReference type="InterPro" id="IPR058245">
    <property type="entry name" value="NreC/VraR/RcsB-like_REC"/>
</dbReference>
<dbReference type="PANTHER" id="PTHR43214">
    <property type="entry name" value="TWO-COMPONENT RESPONSE REGULATOR"/>
    <property type="match status" value="1"/>
</dbReference>
<keyword evidence="2 6" id="KW-0238">DNA-binding</keyword>
<feature type="modified residue" description="4-aspartylphosphate" evidence="3">
    <location>
        <position position="55"/>
    </location>
</feature>
<organism evidence="6 7">
    <name type="scientific">Rubrivivax gelatinosus</name>
    <name type="common">Rhodocyclus gelatinosus</name>
    <name type="synonym">Rhodopseudomonas gelatinosa</name>
    <dbReference type="NCBI Taxonomy" id="28068"/>
    <lineage>
        <taxon>Bacteria</taxon>
        <taxon>Pseudomonadati</taxon>
        <taxon>Pseudomonadota</taxon>
        <taxon>Betaproteobacteria</taxon>
        <taxon>Burkholderiales</taxon>
        <taxon>Sphaerotilaceae</taxon>
        <taxon>Rubrivivax</taxon>
    </lineage>
</organism>
<evidence type="ECO:0000256" key="2">
    <source>
        <dbReference type="ARBA" id="ARBA00023125"/>
    </source>
</evidence>
<accession>A0ABS1DRC8</accession>
<dbReference type="InterPro" id="IPR039420">
    <property type="entry name" value="WalR-like"/>
</dbReference>
<dbReference type="EMBL" id="NRRU01000013">
    <property type="protein sequence ID" value="MBK1712150.1"/>
    <property type="molecule type" value="Genomic_DNA"/>
</dbReference>
<reference evidence="6" key="2">
    <citation type="journal article" date="2020" name="Microorganisms">
        <title>Osmotic Adaptation and Compatible Solute Biosynthesis of Phototrophic Bacteria as Revealed from Genome Analyses.</title>
        <authorList>
            <person name="Imhoff J.F."/>
            <person name="Rahn T."/>
            <person name="Kunzel S."/>
            <person name="Keller A."/>
            <person name="Neulinger S.C."/>
        </authorList>
    </citation>
    <scope>NUCLEOTIDE SEQUENCE</scope>
    <source>
        <strain evidence="6">IM 151</strain>
    </source>
</reference>
<dbReference type="Gene3D" id="3.40.50.2300">
    <property type="match status" value="1"/>
</dbReference>
<gene>
    <name evidence="6" type="ORF">CKO43_05075</name>
</gene>
<keyword evidence="1 3" id="KW-0597">Phosphoprotein</keyword>
<evidence type="ECO:0000256" key="3">
    <source>
        <dbReference type="PROSITE-ProRule" id="PRU00169"/>
    </source>
</evidence>
<dbReference type="Proteomes" id="UP001041814">
    <property type="component" value="Unassembled WGS sequence"/>
</dbReference>
<dbReference type="CDD" id="cd17535">
    <property type="entry name" value="REC_NarL-like"/>
    <property type="match status" value="1"/>
</dbReference>
<dbReference type="SMART" id="SM00448">
    <property type="entry name" value="REC"/>
    <property type="match status" value="1"/>
</dbReference>
<dbReference type="SMART" id="SM00421">
    <property type="entry name" value="HTH_LUXR"/>
    <property type="match status" value="1"/>
</dbReference>
<dbReference type="InterPro" id="IPR001789">
    <property type="entry name" value="Sig_transdc_resp-reg_receiver"/>
</dbReference>
<proteinExistence type="predicted"/>
<feature type="domain" description="Response regulatory" evidence="5">
    <location>
        <begin position="5"/>
        <end position="121"/>
    </location>
</feature>
<comment type="caution">
    <text evidence="6">The sequence shown here is derived from an EMBL/GenBank/DDBJ whole genome shotgun (WGS) entry which is preliminary data.</text>
</comment>
<dbReference type="InterPro" id="IPR011006">
    <property type="entry name" value="CheY-like_superfamily"/>
</dbReference>
<dbReference type="PANTHER" id="PTHR43214:SF43">
    <property type="entry name" value="TWO-COMPONENT RESPONSE REGULATOR"/>
    <property type="match status" value="1"/>
</dbReference>
<dbReference type="PRINTS" id="PR00038">
    <property type="entry name" value="HTHLUXR"/>
</dbReference>
<evidence type="ECO:0000256" key="1">
    <source>
        <dbReference type="ARBA" id="ARBA00022553"/>
    </source>
</evidence>
<evidence type="ECO:0000259" key="5">
    <source>
        <dbReference type="PROSITE" id="PS50110"/>
    </source>
</evidence>
<reference evidence="6" key="1">
    <citation type="submission" date="2017-08" db="EMBL/GenBank/DDBJ databases">
        <authorList>
            <person name="Imhoff J.F."/>
            <person name="Rahn T."/>
            <person name="Kuenzel S."/>
            <person name="Neulinger S.C."/>
        </authorList>
    </citation>
    <scope>NUCLEOTIDE SEQUENCE</scope>
    <source>
        <strain evidence="6">IM 151</strain>
    </source>
</reference>
<dbReference type="RefSeq" id="WP_200378029.1">
    <property type="nucleotide sequence ID" value="NZ_NRRU01000013.1"/>
</dbReference>
<dbReference type="GO" id="GO:0003677">
    <property type="term" value="F:DNA binding"/>
    <property type="evidence" value="ECO:0007669"/>
    <property type="project" value="UniProtKB-KW"/>
</dbReference>